<comment type="subcellular location">
    <subcellularLocation>
        <location evidence="1">Cell membrane</location>
        <topology evidence="1">Multi-pass membrane protein</topology>
    </subcellularLocation>
</comment>
<feature type="compositionally biased region" description="Basic residues" evidence="5">
    <location>
        <begin position="452"/>
        <end position="465"/>
    </location>
</feature>
<feature type="compositionally biased region" description="Polar residues" evidence="5">
    <location>
        <begin position="218"/>
        <end position="229"/>
    </location>
</feature>
<evidence type="ECO:0000256" key="4">
    <source>
        <dbReference type="ARBA" id="ARBA00023136"/>
    </source>
</evidence>
<dbReference type="PANTHER" id="PTHR46494:SF1">
    <property type="entry name" value="CORA FAMILY METAL ION TRANSPORTER (EUROFUNG)"/>
    <property type="match status" value="1"/>
</dbReference>
<dbReference type="GO" id="GO:0005886">
    <property type="term" value="C:plasma membrane"/>
    <property type="evidence" value="ECO:0007669"/>
    <property type="project" value="UniProtKB-SubCell"/>
</dbReference>
<feature type="transmembrane region" description="Helical" evidence="6">
    <location>
        <begin position="340"/>
        <end position="361"/>
    </location>
</feature>
<protein>
    <submittedName>
        <fullName evidence="7">Uncharacterized protein</fullName>
    </submittedName>
</protein>
<gene>
    <name evidence="7" type="ORF">NW766_001764</name>
</gene>
<dbReference type="EMBL" id="JAPDHF010000002">
    <property type="protein sequence ID" value="KAJ4022717.1"/>
    <property type="molecule type" value="Genomic_DNA"/>
</dbReference>
<dbReference type="SUPFAM" id="SSF144083">
    <property type="entry name" value="Magnesium transport protein CorA, transmembrane region"/>
    <property type="match status" value="1"/>
</dbReference>
<evidence type="ECO:0000313" key="8">
    <source>
        <dbReference type="Proteomes" id="UP001152130"/>
    </source>
</evidence>
<name>A0A9W8PZC5_9HYPO</name>
<evidence type="ECO:0000313" key="7">
    <source>
        <dbReference type="EMBL" id="KAJ4022717.1"/>
    </source>
</evidence>
<evidence type="ECO:0000256" key="2">
    <source>
        <dbReference type="ARBA" id="ARBA00022692"/>
    </source>
</evidence>
<organism evidence="7 8">
    <name type="scientific">Fusarium irregulare</name>
    <dbReference type="NCBI Taxonomy" id="2494466"/>
    <lineage>
        <taxon>Eukaryota</taxon>
        <taxon>Fungi</taxon>
        <taxon>Dikarya</taxon>
        <taxon>Ascomycota</taxon>
        <taxon>Pezizomycotina</taxon>
        <taxon>Sordariomycetes</taxon>
        <taxon>Hypocreomycetidae</taxon>
        <taxon>Hypocreales</taxon>
        <taxon>Nectriaceae</taxon>
        <taxon>Fusarium</taxon>
        <taxon>Fusarium incarnatum-equiseti species complex</taxon>
    </lineage>
</organism>
<comment type="caution">
    <text evidence="7">The sequence shown here is derived from an EMBL/GenBank/DDBJ whole genome shotgun (WGS) entry which is preliminary data.</text>
</comment>
<feature type="compositionally biased region" description="Basic and acidic residues" evidence="5">
    <location>
        <begin position="412"/>
        <end position="429"/>
    </location>
</feature>
<dbReference type="Gene3D" id="1.20.58.340">
    <property type="entry name" value="Magnesium transport protein CorA, transmembrane region"/>
    <property type="match status" value="1"/>
</dbReference>
<dbReference type="InterPro" id="IPR045863">
    <property type="entry name" value="CorA_TM1_TM2"/>
</dbReference>
<evidence type="ECO:0000256" key="1">
    <source>
        <dbReference type="ARBA" id="ARBA00004651"/>
    </source>
</evidence>
<reference evidence="7" key="1">
    <citation type="submission" date="2022-10" db="EMBL/GenBank/DDBJ databases">
        <title>Fusarium specimens isolated from Avocado Roots.</title>
        <authorList>
            <person name="Stajich J."/>
            <person name="Roper C."/>
            <person name="Heimlech-Rivalta G."/>
        </authorList>
    </citation>
    <scope>NUCLEOTIDE SEQUENCE</scope>
    <source>
        <strain evidence="7">CF00143</strain>
    </source>
</reference>
<evidence type="ECO:0000256" key="6">
    <source>
        <dbReference type="SAM" id="Phobius"/>
    </source>
</evidence>
<feature type="region of interest" description="Disordered" evidence="5">
    <location>
        <begin position="412"/>
        <end position="465"/>
    </location>
</feature>
<feature type="region of interest" description="Disordered" evidence="5">
    <location>
        <begin position="211"/>
        <end position="231"/>
    </location>
</feature>
<accession>A0A9W8PZC5</accession>
<dbReference type="Proteomes" id="UP001152130">
    <property type="component" value="Unassembled WGS sequence"/>
</dbReference>
<dbReference type="GO" id="GO:0015087">
    <property type="term" value="F:cobalt ion transmembrane transporter activity"/>
    <property type="evidence" value="ECO:0007669"/>
    <property type="project" value="TreeGrafter"/>
</dbReference>
<dbReference type="GO" id="GO:0050897">
    <property type="term" value="F:cobalt ion binding"/>
    <property type="evidence" value="ECO:0007669"/>
    <property type="project" value="TreeGrafter"/>
</dbReference>
<keyword evidence="4 6" id="KW-0472">Membrane</keyword>
<keyword evidence="3 6" id="KW-1133">Transmembrane helix</keyword>
<dbReference type="GO" id="GO:0015095">
    <property type="term" value="F:magnesium ion transmembrane transporter activity"/>
    <property type="evidence" value="ECO:0007669"/>
    <property type="project" value="TreeGrafter"/>
</dbReference>
<dbReference type="PANTHER" id="PTHR46494">
    <property type="entry name" value="CORA FAMILY METAL ION TRANSPORTER (EUROFUNG)"/>
    <property type="match status" value="1"/>
</dbReference>
<dbReference type="AlphaFoldDB" id="A0A9W8PZC5"/>
<dbReference type="InterPro" id="IPR002523">
    <property type="entry name" value="MgTranspt_CorA/ZnTranspt_ZntB"/>
</dbReference>
<dbReference type="Pfam" id="PF01544">
    <property type="entry name" value="CorA"/>
    <property type="match status" value="1"/>
</dbReference>
<evidence type="ECO:0000256" key="3">
    <source>
        <dbReference type="ARBA" id="ARBA00022989"/>
    </source>
</evidence>
<evidence type="ECO:0000256" key="5">
    <source>
        <dbReference type="SAM" id="MobiDB-lite"/>
    </source>
</evidence>
<dbReference type="GO" id="GO:0000287">
    <property type="term" value="F:magnesium ion binding"/>
    <property type="evidence" value="ECO:0007669"/>
    <property type="project" value="TreeGrafter"/>
</dbReference>
<keyword evidence="2 6" id="KW-0812">Transmembrane</keyword>
<sequence length="465" mass="52494">MLLQIPYFCFSTNYRTTTNPSANQTKYERLLEAYSSSGNHRSPTLDEWYYHFGKGEKSQEDKNHRNETQVVTKFANIDDESTEGQGNTKAEGAKPDKWTVLRVNQLWIWTLADKWLITATSCLLDDSHDTLAEEILRHLSKEADLGSSGSQSASVSEMVETIVDYCVRMYERDPKVSGQSSIGQTYSHYMNKLSRDETALFDEFRRQSEGYQHIETPKGSSRDSNQASSGLIRDDEIRTALRQAETLYSEIKDFRDEVNILSSAAHYQLAVQKRLPGNKVKTADLSASYVLEDLEKMDRVANRIELAVNATLSLQQSEISSRQATLATRQALQSTEQGKILMAFTFATLLFLPLSFLSSLFALDVSSFQQTPAWAFVVLFLVAVAVTVVVSVVAAKWNKAFPIIKARIPRLNKESSKPKSDSPEGDRVQKAAKLNSSGNNAASPHVEPHYWFRSRRRRKQQTNEC</sequence>
<keyword evidence="8" id="KW-1185">Reference proteome</keyword>
<proteinExistence type="predicted"/>
<feature type="transmembrane region" description="Helical" evidence="6">
    <location>
        <begin position="373"/>
        <end position="395"/>
    </location>
</feature>